<dbReference type="InterPro" id="IPR050625">
    <property type="entry name" value="ParA/MinD_ATPase"/>
</dbReference>
<keyword evidence="1" id="KW-0547">Nucleotide-binding</keyword>
<dbReference type="GO" id="GO:0005829">
    <property type="term" value="C:cytosol"/>
    <property type="evidence" value="ECO:0007669"/>
    <property type="project" value="TreeGrafter"/>
</dbReference>
<keyword evidence="2" id="KW-0067">ATP-binding</keyword>
<dbReference type="InterPro" id="IPR027417">
    <property type="entry name" value="P-loop_NTPase"/>
</dbReference>
<dbReference type="GO" id="GO:0016887">
    <property type="term" value="F:ATP hydrolysis activity"/>
    <property type="evidence" value="ECO:0007669"/>
    <property type="project" value="TreeGrafter"/>
</dbReference>
<dbReference type="Gene3D" id="3.40.50.300">
    <property type="entry name" value="P-loop containing nucleotide triphosphate hydrolases"/>
    <property type="match status" value="1"/>
</dbReference>
<reference evidence="3" key="1">
    <citation type="submission" date="2020-05" db="EMBL/GenBank/DDBJ databases">
        <authorList>
            <person name="Chiriac C."/>
            <person name="Salcher M."/>
            <person name="Ghai R."/>
            <person name="Kavagutti S V."/>
        </authorList>
    </citation>
    <scope>NUCLEOTIDE SEQUENCE</scope>
</reference>
<dbReference type="PANTHER" id="PTHR43384:SF13">
    <property type="entry name" value="SLR0110 PROTEIN"/>
    <property type="match status" value="1"/>
</dbReference>
<dbReference type="EMBL" id="CAEZXM010000115">
    <property type="protein sequence ID" value="CAB4690642.1"/>
    <property type="molecule type" value="Genomic_DNA"/>
</dbReference>
<dbReference type="InterPro" id="IPR033756">
    <property type="entry name" value="YlxH/NBP35"/>
</dbReference>
<evidence type="ECO:0000313" key="3">
    <source>
        <dbReference type="EMBL" id="CAB4690642.1"/>
    </source>
</evidence>
<dbReference type="GO" id="GO:0005524">
    <property type="term" value="F:ATP binding"/>
    <property type="evidence" value="ECO:0007669"/>
    <property type="project" value="UniProtKB-KW"/>
</dbReference>
<evidence type="ECO:0000256" key="1">
    <source>
        <dbReference type="ARBA" id="ARBA00022741"/>
    </source>
</evidence>
<gene>
    <name evidence="3" type="ORF">UFOPK2366_00740</name>
</gene>
<dbReference type="AlphaFoldDB" id="A0A6J6NXG8"/>
<dbReference type="GO" id="GO:0009898">
    <property type="term" value="C:cytoplasmic side of plasma membrane"/>
    <property type="evidence" value="ECO:0007669"/>
    <property type="project" value="TreeGrafter"/>
</dbReference>
<dbReference type="GO" id="GO:0051782">
    <property type="term" value="P:negative regulation of cell division"/>
    <property type="evidence" value="ECO:0007669"/>
    <property type="project" value="TreeGrafter"/>
</dbReference>
<evidence type="ECO:0000256" key="2">
    <source>
        <dbReference type="ARBA" id="ARBA00022840"/>
    </source>
</evidence>
<accession>A0A6J6NXG8</accession>
<name>A0A6J6NXG8_9ZZZZ</name>
<dbReference type="Pfam" id="PF10609">
    <property type="entry name" value="ParA"/>
    <property type="match status" value="1"/>
</dbReference>
<organism evidence="3">
    <name type="scientific">freshwater metagenome</name>
    <dbReference type="NCBI Taxonomy" id="449393"/>
    <lineage>
        <taxon>unclassified sequences</taxon>
        <taxon>metagenomes</taxon>
        <taxon>ecological metagenomes</taxon>
    </lineage>
</organism>
<dbReference type="PANTHER" id="PTHR43384">
    <property type="entry name" value="SEPTUM SITE-DETERMINING PROTEIN MIND HOMOLOG, CHLOROPLASTIC-RELATED"/>
    <property type="match status" value="1"/>
</dbReference>
<proteinExistence type="predicted"/>
<dbReference type="SUPFAM" id="SSF52540">
    <property type="entry name" value="P-loop containing nucleoside triphosphate hydrolases"/>
    <property type="match status" value="1"/>
</dbReference>
<protein>
    <submittedName>
        <fullName evidence="3">Unannotated protein</fullName>
    </submittedName>
</protein>
<sequence>MGDGARSIVLVTSDSLLDLPVLNPTKPLFWERHAWNDDAEQPGAAHLVDRILASEPGAVCLASDVPEALALDICKLLDEVQHDLGVVLIRQPTSDLWREAARFGVRDIIAPEAVTADLVRAVESAVDRHERLQASRLLEASASAKRGKVIVVLSPKGGSGKTMVATNLAVSLAVMHGGQTALLDLDCLFGDVAGALSIVPEHTIGDLAALAAVDSTTLKVYLSLHEPSGLYILAGAESPDSGEMVTDALVTKVIELLSVDFPYIVIDTAAGLDERALAAIEKASDLVLVASMDVASIRNLAKELNAFDKLGMRSARRTFVLNRADTRAGIDINDVESTIGMKVDAAIPSSILVPLSMNQGTPVVLASPDSDVAQALLSITERFSSGTSRVSALNGHKGRHLHWRH</sequence>